<accession>A0A8C3T4Z2</accession>
<dbReference type="Proteomes" id="UP000694403">
    <property type="component" value="Unplaced"/>
</dbReference>
<reference evidence="2" key="2">
    <citation type="submission" date="2025-09" db="UniProtKB">
        <authorList>
            <consortium name="Ensembl"/>
        </authorList>
    </citation>
    <scope>IDENTIFICATION</scope>
</reference>
<evidence type="ECO:0000313" key="2">
    <source>
        <dbReference type="Ensembl" id="ENSCSRP00000023585.1"/>
    </source>
</evidence>
<keyword evidence="3" id="KW-1185">Reference proteome</keyword>
<feature type="region of interest" description="Disordered" evidence="1">
    <location>
        <begin position="1"/>
        <end position="47"/>
    </location>
</feature>
<sequence length="136" mass="14515">MAETWRKGTSGTWCTPRGCGMEQDTGRMAGESPGVQDPVSPTRAPCLSSAGPSPLSSLLYRLVCLSWSPECGSSSLLRWAGSSRPPACHAAAPDGAVSTSTPVTYRDTPGRHLRTLFLQTRHPGWVRPLASFPFPC</sequence>
<dbReference type="AlphaFoldDB" id="A0A8C3T4Z2"/>
<reference evidence="2" key="1">
    <citation type="submission" date="2025-08" db="UniProtKB">
        <authorList>
            <consortium name="Ensembl"/>
        </authorList>
    </citation>
    <scope>IDENTIFICATION</scope>
</reference>
<evidence type="ECO:0000256" key="1">
    <source>
        <dbReference type="SAM" id="MobiDB-lite"/>
    </source>
</evidence>
<proteinExistence type="predicted"/>
<dbReference type="Ensembl" id="ENSCSRT00000024603.1">
    <property type="protein sequence ID" value="ENSCSRP00000023585.1"/>
    <property type="gene ID" value="ENSCSRG00000017725.1"/>
</dbReference>
<name>A0A8C3T4Z2_CHESE</name>
<evidence type="ECO:0000313" key="3">
    <source>
        <dbReference type="Proteomes" id="UP000694403"/>
    </source>
</evidence>
<organism evidence="2 3">
    <name type="scientific">Chelydra serpentina</name>
    <name type="common">Snapping turtle</name>
    <name type="synonym">Testudo serpentina</name>
    <dbReference type="NCBI Taxonomy" id="8475"/>
    <lineage>
        <taxon>Eukaryota</taxon>
        <taxon>Metazoa</taxon>
        <taxon>Chordata</taxon>
        <taxon>Craniata</taxon>
        <taxon>Vertebrata</taxon>
        <taxon>Euteleostomi</taxon>
        <taxon>Archelosauria</taxon>
        <taxon>Testudinata</taxon>
        <taxon>Testudines</taxon>
        <taxon>Cryptodira</taxon>
        <taxon>Durocryptodira</taxon>
        <taxon>Americhelydia</taxon>
        <taxon>Chelydroidea</taxon>
        <taxon>Chelydridae</taxon>
        <taxon>Chelydra</taxon>
    </lineage>
</organism>
<protein>
    <submittedName>
        <fullName evidence="2">Uncharacterized protein</fullName>
    </submittedName>
</protein>